<dbReference type="Gene3D" id="2.170.200.10">
    <property type="entry name" value="Papillomavirus E2 early protein domain"/>
    <property type="match status" value="1"/>
</dbReference>
<proteinExistence type="inferred from homology"/>
<dbReference type="InterPro" id="IPR036050">
    <property type="entry name" value="Regulatory_protein_E2_N"/>
</dbReference>
<dbReference type="Pfam" id="PF00508">
    <property type="entry name" value="PPV_E2_N"/>
    <property type="match status" value="1"/>
</dbReference>
<comment type="similarity">
    <text evidence="12">Belongs to the papillomaviridae E2 protein family.</text>
</comment>
<keyword evidence="6 12" id="KW-1048">Host nucleus</keyword>
<evidence type="ECO:0000256" key="6">
    <source>
        <dbReference type="ARBA" id="ARBA00022562"/>
    </source>
</evidence>
<keyword evidence="7 12" id="KW-0235">DNA replication</keyword>
<feature type="compositionally biased region" description="Basic residues" evidence="13">
    <location>
        <begin position="225"/>
        <end position="234"/>
    </location>
</feature>
<dbReference type="SUPFAM" id="SSF51332">
    <property type="entry name" value="E2 regulatory, transactivation domain"/>
    <property type="match status" value="1"/>
</dbReference>
<evidence type="ECO:0000256" key="2">
    <source>
        <dbReference type="ARBA" id="ARBA00007794"/>
    </source>
</evidence>
<gene>
    <name evidence="12 16" type="primary">E2</name>
</gene>
<feature type="domain" description="Papillomavirus E2 N-terminal" evidence="14">
    <location>
        <begin position="1"/>
        <end position="192"/>
    </location>
</feature>
<dbReference type="GO" id="GO:0003700">
    <property type="term" value="F:DNA-binding transcription factor activity"/>
    <property type="evidence" value="ECO:0007669"/>
    <property type="project" value="UniProtKB-UniRule"/>
</dbReference>
<evidence type="ECO:0000256" key="12">
    <source>
        <dbReference type="HAMAP-Rule" id="MF_04001"/>
    </source>
</evidence>
<evidence type="ECO:0000256" key="1">
    <source>
        <dbReference type="ARBA" id="ARBA00004147"/>
    </source>
</evidence>
<evidence type="ECO:0000256" key="11">
    <source>
        <dbReference type="ARBA" id="ARBA00023163"/>
    </source>
</evidence>
<feature type="region of interest" description="Disordered" evidence="13">
    <location>
        <begin position="193"/>
        <end position="291"/>
    </location>
</feature>
<dbReference type="GO" id="GO:0006351">
    <property type="term" value="P:DNA-templated transcription"/>
    <property type="evidence" value="ECO:0007669"/>
    <property type="project" value="UniProtKB-UniRule"/>
</dbReference>
<comment type="function">
    <text evidence="12">Plays a role in the initiation of viral DNA replication. A dimer of E2 interacts with a dimer of E1 in order to improve specificity of E1 DNA binding activity. Once the complex recognizes and binds DNA at specific sites, the E2 dimer is removed from DNA. E2 also regulates viral transcription through binding to the E2RE response element (5'-ACCNNNNNNGGT-3') present in multiple copies in the regulatory regions of the viral genome. Activates or represses transcription depending on E2RE's position with regards to proximal promoter elements including the TATA-box. Repression occurs by sterically hindering the assembly of the transcription initiation complex.</text>
</comment>
<keyword evidence="10 12" id="KW-0010">Activator</keyword>
<dbReference type="GO" id="GO:0039693">
    <property type="term" value="P:viral DNA genome replication"/>
    <property type="evidence" value="ECO:0007669"/>
    <property type="project" value="UniProtKB-UniRule"/>
</dbReference>
<keyword evidence="8 12" id="KW-0805">Transcription regulation</keyword>
<dbReference type="InterPro" id="IPR000427">
    <property type="entry name" value="Papillomavirus_E2_C"/>
</dbReference>
<feature type="region of interest" description="DNA-binding domain" evidence="12">
    <location>
        <begin position="296"/>
        <end position="380"/>
    </location>
</feature>
<evidence type="ECO:0000259" key="15">
    <source>
        <dbReference type="Pfam" id="PF00511"/>
    </source>
</evidence>
<dbReference type="InterPro" id="IPR042503">
    <property type="entry name" value="Regulatory_protein_E2_N_1"/>
</dbReference>
<evidence type="ECO:0000256" key="5">
    <source>
        <dbReference type="ARBA" id="ARBA00022553"/>
    </source>
</evidence>
<accession>I6LEI5</accession>
<feature type="domain" description="Papillomavirus E2 C-terminal" evidence="15">
    <location>
        <begin position="298"/>
        <end position="377"/>
    </location>
</feature>
<comment type="similarity">
    <text evidence="2">Belongs to the papillomaviridae E8^E2C protein family.</text>
</comment>
<dbReference type="GO" id="GO:0006260">
    <property type="term" value="P:DNA replication"/>
    <property type="evidence" value="ECO:0007669"/>
    <property type="project" value="UniProtKB-KW"/>
</dbReference>
<dbReference type="InterPro" id="IPR012677">
    <property type="entry name" value="Nucleotide-bd_a/b_plait_sf"/>
</dbReference>
<dbReference type="InterPro" id="IPR035975">
    <property type="entry name" value="E2/EBNA1_C_sf"/>
</dbReference>
<evidence type="ECO:0000256" key="3">
    <source>
        <dbReference type="ARBA" id="ARBA00022491"/>
    </source>
</evidence>
<dbReference type="GO" id="GO:0000166">
    <property type="term" value="F:nucleotide binding"/>
    <property type="evidence" value="ECO:0007669"/>
    <property type="project" value="UniProtKB-UniRule"/>
</dbReference>
<evidence type="ECO:0000256" key="10">
    <source>
        <dbReference type="ARBA" id="ARBA00023159"/>
    </source>
</evidence>
<keyword evidence="9 12" id="KW-0238">DNA-binding</keyword>
<keyword evidence="11 12" id="KW-0804">Transcription</keyword>
<keyword evidence="3 12" id="KW-0678">Repressor</keyword>
<evidence type="ECO:0000256" key="8">
    <source>
        <dbReference type="ARBA" id="ARBA00023015"/>
    </source>
</evidence>
<dbReference type="SUPFAM" id="SSF54957">
    <property type="entry name" value="Viral DNA-binding domain"/>
    <property type="match status" value="1"/>
</dbReference>
<dbReference type="Gene3D" id="1.10.287.30">
    <property type="entry name" value="E2 (early) protein, N terminal domain, subdomain 1"/>
    <property type="match status" value="1"/>
</dbReference>
<dbReference type="Proteomes" id="UP000121137">
    <property type="component" value="Segment"/>
</dbReference>
<evidence type="ECO:0000313" key="17">
    <source>
        <dbReference type="Proteomes" id="UP000121137"/>
    </source>
</evidence>
<dbReference type="HAMAP" id="MF_04001">
    <property type="entry name" value="PPV_E2"/>
    <property type="match status" value="1"/>
</dbReference>
<comment type="subcellular location">
    <subcellularLocation>
        <location evidence="1 12">Host nucleus</location>
    </subcellularLocation>
</comment>
<dbReference type="InterPro" id="IPR042504">
    <property type="entry name" value="Regulatory_protein_E2_N_2"/>
</dbReference>
<evidence type="ECO:0000256" key="9">
    <source>
        <dbReference type="ARBA" id="ARBA00023125"/>
    </source>
</evidence>
<dbReference type="GO" id="GO:0042025">
    <property type="term" value="C:host cell nucleus"/>
    <property type="evidence" value="ECO:0007669"/>
    <property type="project" value="UniProtKB-SubCell"/>
</dbReference>
<keyword evidence="4 12" id="KW-0244">Early protein</keyword>
<evidence type="ECO:0000259" key="14">
    <source>
        <dbReference type="Pfam" id="PF00508"/>
    </source>
</evidence>
<organism evidence="16 17">
    <name type="scientific">Lynx rufus papillomavirus 1</name>
    <dbReference type="NCBI Taxonomy" id="323364"/>
    <lineage>
        <taxon>Viruses</taxon>
        <taxon>Monodnaviria</taxon>
        <taxon>Shotokuvirae</taxon>
        <taxon>Cossaviricota</taxon>
        <taxon>Papovaviricetes</taxon>
        <taxon>Zurhausenvirales</taxon>
        <taxon>Papillomaviridae</taxon>
        <taxon>Firstpapillomavirinae</taxon>
        <taxon>Lambdapapillomavirus</taxon>
        <taxon>Lambdapapillomavirus 1</taxon>
    </lineage>
</organism>
<dbReference type="Pfam" id="PF00511">
    <property type="entry name" value="PPV_E2_C"/>
    <property type="match status" value="1"/>
</dbReference>
<evidence type="ECO:0000313" key="16">
    <source>
        <dbReference type="EMBL" id="AAX86615.1"/>
    </source>
</evidence>
<evidence type="ECO:0000256" key="4">
    <source>
        <dbReference type="ARBA" id="ARBA00022518"/>
    </source>
</evidence>
<dbReference type="GO" id="GO:0006275">
    <property type="term" value="P:regulation of DNA replication"/>
    <property type="evidence" value="ECO:0007669"/>
    <property type="project" value="UniProtKB-UniRule"/>
</dbReference>
<dbReference type="EMBL" id="AY904722">
    <property type="protein sequence ID" value="AAX86615.1"/>
    <property type="molecule type" value="Genomic_DNA"/>
</dbReference>
<dbReference type="InterPro" id="IPR001866">
    <property type="entry name" value="PPV_E2_N"/>
</dbReference>
<reference evidence="16 17" key="1">
    <citation type="journal article" date="2007" name="Genome Biol.">
        <title>Ancient papillomavirus-host co-speciation in Felidae.</title>
        <authorList>
            <person name="Rector A."/>
            <person name="Lemey P."/>
            <person name="Tachezy R."/>
            <person name="Mostmans S."/>
            <person name="Ghim S.J."/>
            <person name="Van Doorslaer K."/>
            <person name="Roelke M."/>
            <person name="Bush M."/>
            <person name="Montali R.J."/>
            <person name="Joslin J."/>
            <person name="Burk R.D."/>
            <person name="Jenson A.B."/>
            <person name="Sundberg J.P."/>
            <person name="Shapiro B."/>
            <person name="Van Ranst M."/>
        </authorList>
    </citation>
    <scope>NUCLEOTIDE SEQUENCE [LARGE SCALE GENOMIC DNA]</scope>
</reference>
<name>I6LEI5_9PAPI</name>
<comment type="subunit">
    <text evidence="12">Binds DNA as homodimer. Interacts with protein E1; this interaction greatly increases E1 DNA-binding activity. Interacts with protein L1; this interaction enhances E2-dependent replication and transcription activation. Interacts with protein L2; this interaction inhibits E2 transcriptional activity but not DNA replication function E2. Interacts with protein E7; this interaction inhibits E7 oncogenic activity. Interacts with host TAF1; this interaction modulates E2-dependent transcriptional regulation. Interacts with host BRD4; this interaction mediates E2 transcriptional activation function. Additionally, the interaction with host BRD4 on mitotic chromosomes mediates tethering of the viral genome. Interacts with host TOPBP1; this interaction is required for optimal viral DNA replication.</text>
</comment>
<comment type="caution">
    <text evidence="12">Lacks conserved residue(s) required for the propagation of feature annotation.</text>
</comment>
<protein>
    <recommendedName>
        <fullName evidence="12">Regulatory protein E2</fullName>
    </recommendedName>
</protein>
<sequence>MDNISKALESVQEQLLTLYERDSTDLTDQIKHWQLNRREQALYYCARRQGITRVGMNVVPSLAASQQRAKSAIEQELLLQSLLDSDFADEPWSLMDTSRERLLADPPYCFKKGGQQVELRYDRDRDNTSRHVLWKDIYFQGEEDTWRKTHGQVDEKGLFYTDDKGVKTYYVEFEKEAAKFSKTGHYEVVSNLTTPVPTSTTTAAGLGHSTSPGWATASGPPKKPSPAKKRKRPIRLSSPKTPRTGQRRRRQGERAATSTPLPRPTPPSPEEVGRLTSSVPRQPGTRLGRLLHDARDPPVLVLRGDANSLKCIRYRLKGKYSDLFCRVSTTWTWTSPTGTDRWGRSRMLLTFRDLSQRDTFERTVRLPKSVQAFRGSFEDY</sequence>
<evidence type="ECO:0000256" key="13">
    <source>
        <dbReference type="SAM" id="MobiDB-lite"/>
    </source>
</evidence>
<keyword evidence="5 12" id="KW-0597">Phosphoprotein</keyword>
<comment type="PTM">
    <text evidence="12">Phosphorylated.</text>
</comment>
<dbReference type="GO" id="GO:0003677">
    <property type="term" value="F:DNA binding"/>
    <property type="evidence" value="ECO:0007669"/>
    <property type="project" value="UniProtKB-UniRule"/>
</dbReference>
<evidence type="ECO:0000256" key="7">
    <source>
        <dbReference type="ARBA" id="ARBA00022705"/>
    </source>
</evidence>
<feature type="compositionally biased region" description="Low complexity" evidence="13">
    <location>
        <begin position="193"/>
        <end position="202"/>
    </location>
</feature>
<dbReference type="InterPro" id="IPR033668">
    <property type="entry name" value="Reg_prot_E2"/>
</dbReference>
<dbReference type="Gene3D" id="3.30.70.330">
    <property type="match status" value="1"/>
</dbReference>